<dbReference type="SUPFAM" id="SSF51905">
    <property type="entry name" value="FAD/NAD(P)-binding domain"/>
    <property type="match status" value="1"/>
</dbReference>
<dbReference type="Proteomes" id="UP000498980">
    <property type="component" value="Unassembled WGS sequence"/>
</dbReference>
<evidence type="ECO:0000256" key="4">
    <source>
        <dbReference type="ARBA" id="ARBA00022679"/>
    </source>
</evidence>
<dbReference type="InterPro" id="IPR036188">
    <property type="entry name" value="FAD/NAD-bd_sf"/>
</dbReference>
<keyword evidence="12" id="KW-1185">Reference proteome</keyword>
<dbReference type="PANTHER" id="PTHR43734:SF1">
    <property type="entry name" value="PHYTOENE DESATURASE"/>
    <property type="match status" value="1"/>
</dbReference>
<dbReference type="CDD" id="cd00683">
    <property type="entry name" value="Trans_IPPS_HH"/>
    <property type="match status" value="1"/>
</dbReference>
<evidence type="ECO:0000256" key="7">
    <source>
        <dbReference type="ARBA" id="ARBA00053028"/>
    </source>
</evidence>
<dbReference type="AlphaFoldDB" id="A0A7J0BZ67"/>
<sequence length="847" mass="91951">MRTVTGPTDHVVVVGAGLSGLAAALHLLGAGRRVTVVEREALPGGRAGRVELGGYLVDTGPTVLTMPELADDAFAAVGDSLYRRVDLIPLDPAYRARFADGSTLDVHTDGDAMEAEVRRFAGPAEAAGYRRLRSWLEQLYQAQMRRFIDTNFDSPFQLLHPDLARLAALGGFGRLDPGIGRFLSDARLRRVFSFQALYAGVAPARALAAYAVIAYMDTVAGVWFPRGGMYALPRAMADAAGDAGAEFRWSAEVTELERSAGRVRAVRLSSGERIACDAVVLTPDLPVAHRLLGRAPRRPVRLRHSPSAVILHAGTDRTWPELAHHTISFGSAWERTFEELTRTGELMSDPSLLITRPTTHDPGLAPEGKHLHYVLAPCPNTTTGPPATSWHELGPRYRDSLVAELERRGLHGFGGSVDRELLVTPVDWTAQGHAAGTPFSVSHTFAQTGPFRPRNLVRGWDNVVLAGCGTTPGVGVPTVLISGKLAAARITGGDRPGRVHTPPHDGPSYRPRKAPPMTRRELDAAGITEPGLRAAYARCRQLNARHGKTYFLATRLLPVERRPAVHALYGFARWADDIVDDLDRRETPTERDRLLRLLESDLTHALRTGGGEEPVVRAVADTAERYAIEPGLFADFMASMRSDLNVTDYAAYTDLREYMHGSAAVIGLQMLPVLGTVAAVEEAAPHAAALGVAFQLTNFLRDVGEDLDRGRVYLPADLLAAHGVDRPLLEWSRRTGRRDPRIRAAFVAADAMTREVYREAEPGIGMLDPRVRPCIATAYALYGGILDAIADDGYAVLHHRSVVPRRRRARTAAAGLVRIVGARFRSPAPDPVAPAHGASPHREGLVR</sequence>
<dbReference type="SUPFAM" id="SSF48576">
    <property type="entry name" value="Terpenoid synthases"/>
    <property type="match status" value="1"/>
</dbReference>
<feature type="domain" description="Amine oxidase" evidence="10">
    <location>
        <begin position="18"/>
        <end position="490"/>
    </location>
</feature>
<gene>
    <name evidence="11" type="ORF">Sfulv_02790</name>
</gene>
<evidence type="ECO:0000259" key="10">
    <source>
        <dbReference type="Pfam" id="PF01593"/>
    </source>
</evidence>
<reference evidence="11 12" key="1">
    <citation type="submission" date="2020-05" db="EMBL/GenBank/DDBJ databases">
        <title>Whole genome shotgun sequence of Streptomyces fulvorobeus NBRC 15897.</title>
        <authorList>
            <person name="Komaki H."/>
            <person name="Tamura T."/>
        </authorList>
    </citation>
    <scope>NUCLEOTIDE SEQUENCE [LARGE SCALE GENOMIC DNA]</scope>
    <source>
        <strain evidence="11 12">NBRC 15897</strain>
    </source>
</reference>
<comment type="cofactor">
    <cofactor evidence="7">
        <name>ATP</name>
        <dbReference type="ChEBI" id="CHEBI:30616"/>
    </cofactor>
</comment>
<dbReference type="SFLD" id="SFLDG01018">
    <property type="entry name" value="Squalene/Phytoene_Synthase_Lik"/>
    <property type="match status" value="1"/>
</dbReference>
<dbReference type="NCBIfam" id="TIGR02734">
    <property type="entry name" value="crtI_fam"/>
    <property type="match status" value="1"/>
</dbReference>
<dbReference type="GO" id="GO:0016627">
    <property type="term" value="F:oxidoreductase activity, acting on the CH-CH group of donors"/>
    <property type="evidence" value="ECO:0007669"/>
    <property type="project" value="UniProtKB-ARBA"/>
</dbReference>
<feature type="region of interest" description="Disordered" evidence="9">
    <location>
        <begin position="828"/>
        <end position="847"/>
    </location>
</feature>
<comment type="pathway">
    <text evidence="1">Carotenoid biosynthesis; phytoene biosynthesis.</text>
</comment>
<dbReference type="Pfam" id="PF00494">
    <property type="entry name" value="SQS_PSY"/>
    <property type="match status" value="1"/>
</dbReference>
<proteinExistence type="inferred from homology"/>
<dbReference type="Pfam" id="PF01593">
    <property type="entry name" value="Amino_oxidase"/>
    <property type="match status" value="1"/>
</dbReference>
<dbReference type="EMBL" id="BLWC01000001">
    <property type="protein sequence ID" value="GFM95468.1"/>
    <property type="molecule type" value="Genomic_DNA"/>
</dbReference>
<evidence type="ECO:0000256" key="5">
    <source>
        <dbReference type="ARBA" id="ARBA00022746"/>
    </source>
</evidence>
<evidence type="ECO:0000256" key="9">
    <source>
        <dbReference type="SAM" id="MobiDB-lite"/>
    </source>
</evidence>
<protein>
    <recommendedName>
        <fullName evidence="10">Amine oxidase domain-containing protein</fullName>
    </recommendedName>
</protein>
<evidence type="ECO:0000256" key="1">
    <source>
        <dbReference type="ARBA" id="ARBA00004684"/>
    </source>
</evidence>
<keyword evidence="4" id="KW-0808">Transferase</keyword>
<dbReference type="PROSITE" id="PS00982">
    <property type="entry name" value="PHYTOENE_DH"/>
    <property type="match status" value="1"/>
</dbReference>
<dbReference type="InterPro" id="IPR019845">
    <property type="entry name" value="Squalene/phytoene_synthase_CS"/>
</dbReference>
<evidence type="ECO:0000256" key="3">
    <source>
        <dbReference type="ARBA" id="ARBA00006251"/>
    </source>
</evidence>
<dbReference type="Gene3D" id="1.10.600.10">
    <property type="entry name" value="Farnesyl Diphosphate Synthase"/>
    <property type="match status" value="1"/>
</dbReference>
<evidence type="ECO:0000313" key="12">
    <source>
        <dbReference type="Proteomes" id="UP000498980"/>
    </source>
</evidence>
<dbReference type="UniPathway" id="UPA00799"/>
<name>A0A7J0BZ67_9ACTN</name>
<evidence type="ECO:0000256" key="2">
    <source>
        <dbReference type="ARBA" id="ARBA00006046"/>
    </source>
</evidence>
<dbReference type="GO" id="GO:0004311">
    <property type="term" value="F:geranylgeranyl diphosphate synthase activity"/>
    <property type="evidence" value="ECO:0007669"/>
    <property type="project" value="InterPro"/>
</dbReference>
<evidence type="ECO:0000256" key="6">
    <source>
        <dbReference type="ARBA" id="ARBA00023002"/>
    </source>
</evidence>
<dbReference type="PROSITE" id="PS01044">
    <property type="entry name" value="SQUALEN_PHYTOEN_SYN_1"/>
    <property type="match status" value="1"/>
</dbReference>
<dbReference type="Gene3D" id="3.50.50.60">
    <property type="entry name" value="FAD/NAD(P)-binding domain"/>
    <property type="match status" value="2"/>
</dbReference>
<accession>A0A7J0BZ67</accession>
<dbReference type="PANTHER" id="PTHR43734">
    <property type="entry name" value="PHYTOENE DESATURASE"/>
    <property type="match status" value="1"/>
</dbReference>
<dbReference type="InterPro" id="IPR014105">
    <property type="entry name" value="Carotenoid/retinoid_OxRdtase"/>
</dbReference>
<comment type="similarity">
    <text evidence="2 8">Belongs to the carotenoid/retinoid oxidoreductase family.</text>
</comment>
<comment type="caution">
    <text evidence="11">The sequence shown here is derived from an EMBL/GenBank/DDBJ whole genome shotgun (WGS) entry which is preliminary data.</text>
</comment>
<dbReference type="SFLD" id="SFLDG01212">
    <property type="entry name" value="Phytoene_synthase_like"/>
    <property type="match status" value="1"/>
</dbReference>
<keyword evidence="5 8" id="KW-0125">Carotenoid biosynthesis</keyword>
<feature type="region of interest" description="Disordered" evidence="9">
    <location>
        <begin position="491"/>
        <end position="517"/>
    </location>
</feature>
<dbReference type="FunFam" id="1.10.600.10:FF:000020">
    <property type="entry name" value="Phytoene synthase"/>
    <property type="match status" value="1"/>
</dbReference>
<dbReference type="InterPro" id="IPR033904">
    <property type="entry name" value="Trans_IPPS_HH"/>
</dbReference>
<dbReference type="InterPro" id="IPR002060">
    <property type="entry name" value="Squ/phyt_synthse"/>
</dbReference>
<dbReference type="InterPro" id="IPR008150">
    <property type="entry name" value="Phytoene_DH_bac_CS"/>
</dbReference>
<dbReference type="PROSITE" id="PS01045">
    <property type="entry name" value="SQUALEN_PHYTOEN_SYN_2"/>
    <property type="match status" value="1"/>
</dbReference>
<evidence type="ECO:0000313" key="11">
    <source>
        <dbReference type="EMBL" id="GFM95468.1"/>
    </source>
</evidence>
<keyword evidence="6 8" id="KW-0560">Oxidoreductase</keyword>
<organism evidence="11 12">
    <name type="scientific">Streptomyces fulvorobeus</name>
    <dbReference type="NCBI Taxonomy" id="284028"/>
    <lineage>
        <taxon>Bacteria</taxon>
        <taxon>Bacillati</taxon>
        <taxon>Actinomycetota</taxon>
        <taxon>Actinomycetes</taxon>
        <taxon>Kitasatosporales</taxon>
        <taxon>Streptomycetaceae</taxon>
        <taxon>Streptomyces</taxon>
    </lineage>
</organism>
<dbReference type="GO" id="GO:0016117">
    <property type="term" value="P:carotenoid biosynthetic process"/>
    <property type="evidence" value="ECO:0007669"/>
    <property type="project" value="UniProtKB-KW"/>
</dbReference>
<dbReference type="GO" id="GO:0051996">
    <property type="term" value="F:squalene synthase [NAD(P)H] activity"/>
    <property type="evidence" value="ECO:0007669"/>
    <property type="project" value="InterPro"/>
</dbReference>
<dbReference type="InterPro" id="IPR044843">
    <property type="entry name" value="Trans_IPPS_bact-type"/>
</dbReference>
<comment type="similarity">
    <text evidence="3">Belongs to the phytoene/squalene synthase family.</text>
</comment>
<evidence type="ECO:0000256" key="8">
    <source>
        <dbReference type="RuleBase" id="RU362075"/>
    </source>
</evidence>
<dbReference type="SFLD" id="SFLDS00005">
    <property type="entry name" value="Isoprenoid_Synthase_Type_I"/>
    <property type="match status" value="1"/>
</dbReference>
<dbReference type="InterPro" id="IPR002937">
    <property type="entry name" value="Amino_oxidase"/>
</dbReference>
<dbReference type="InterPro" id="IPR008949">
    <property type="entry name" value="Isoprenoid_synthase_dom_sf"/>
</dbReference>